<evidence type="ECO:0000256" key="5">
    <source>
        <dbReference type="ARBA" id="ARBA00022553"/>
    </source>
</evidence>
<keyword evidence="18" id="KW-1185">Reference proteome</keyword>
<sequence>MDAMAEIRQTFFEECAEQLAELEAGLLAIENGEADSDTVNAVFRAVHSIKGGAGAFSLDDLVRFAHIFETTLDELRSNRLEATDTVIKVMLRSGDALADLVTVARDGGVADAARNDGLAAELKALVGGGAVETEDAAGEDDNQGMGDLDFVPIAVDLDDLLGGGDDADDDGETVFQISFKPHEGLYSKANEAAVVLRDLCKLGEAEVTCDTSELPQLQDLDPESAYLTWNIELRTSATEEAVREIFEFVEWDCDLTIEADTPEGDAGGFDSDLAEILARIRGDVPAEAPEEIAEAPEAAAPDAGPVAADEAPAAPVATATPEPASVAAAAPAPAVNAVPKAMPSEARAASESDGKPATATTAAAQTIRVDLERVDRLIDLVGELVIHQVMLSQRAYQAGLARTSELAVGLDELEQLTRGIQDSVMAIRAQPVKSVFQRLPRLAREVAEISGKTVRLVTEGEWTEVDKTVIERLADPLTHMLRNAIDHGLEKPDVRLAAGKPAEGVVKVAAMHRSGRIVIEITDDGAGINRPKVQEIAVSKGLVPADANLTNEEIDNLIFAPGFSTASSVSELSGRGVGMDVVKRSIQALGGRVSITSEPGKGSIFTMSLPLTLAVLDGMIVSVGDQTVVVPLTAIIETLQPKPEEVKSFGGDARLVKVRDSFLPLVDVGRELGFTDQPTDATGGVAILVEAEKGLRSALLVDAIQGQRQVVIKSLETNYGNVPGIAAATILGDGRVALILDVDTVVATSRGDIAFASNAMQQAAE</sequence>
<dbReference type="SUPFAM" id="SSF47226">
    <property type="entry name" value="Histidine-containing phosphotransfer domain, HPT domain"/>
    <property type="match status" value="1"/>
</dbReference>
<dbReference type="Pfam" id="PF02518">
    <property type="entry name" value="HATPase_c"/>
    <property type="match status" value="1"/>
</dbReference>
<dbReference type="InterPro" id="IPR036890">
    <property type="entry name" value="HATPase_C_sf"/>
</dbReference>
<feature type="domain" description="CheW-like" evidence="15">
    <location>
        <begin position="615"/>
        <end position="751"/>
    </location>
</feature>
<name>Q1YLN2_AURMS</name>
<dbReference type="RefSeq" id="WP_009210337.1">
    <property type="nucleotide sequence ID" value="NZ_BBWP01000002.1"/>
</dbReference>
<dbReference type="SUPFAM" id="SSF47384">
    <property type="entry name" value="Homodimeric domain of signal transducing histidine kinase"/>
    <property type="match status" value="1"/>
</dbReference>
<evidence type="ECO:0000256" key="8">
    <source>
        <dbReference type="ARBA" id="ARBA00022777"/>
    </source>
</evidence>
<dbReference type="CDD" id="cd00088">
    <property type="entry name" value="HPT"/>
    <property type="match status" value="1"/>
</dbReference>
<feature type="domain" description="HPt" evidence="16">
    <location>
        <begin position="1"/>
        <end position="104"/>
    </location>
</feature>
<dbReference type="InterPro" id="IPR037006">
    <property type="entry name" value="CheA-like_homodim_sf"/>
</dbReference>
<evidence type="ECO:0000313" key="17">
    <source>
        <dbReference type="EMBL" id="EAS51699.1"/>
    </source>
</evidence>
<dbReference type="OrthoDB" id="9803176at2"/>
<evidence type="ECO:0000256" key="7">
    <source>
        <dbReference type="ARBA" id="ARBA00022741"/>
    </source>
</evidence>
<keyword evidence="10" id="KW-0902">Two-component regulatory system</keyword>
<keyword evidence="8" id="KW-0418">Kinase</keyword>
<dbReference type="GO" id="GO:0005737">
    <property type="term" value="C:cytoplasm"/>
    <property type="evidence" value="ECO:0007669"/>
    <property type="project" value="InterPro"/>
</dbReference>
<dbReference type="Gene3D" id="1.20.120.160">
    <property type="entry name" value="HPT domain"/>
    <property type="match status" value="1"/>
</dbReference>
<dbReference type="AlphaFoldDB" id="Q1YLN2"/>
<feature type="region of interest" description="Disordered" evidence="13">
    <location>
        <begin position="341"/>
        <end position="362"/>
    </location>
</feature>
<dbReference type="GO" id="GO:0006935">
    <property type="term" value="P:chemotaxis"/>
    <property type="evidence" value="ECO:0007669"/>
    <property type="project" value="UniProtKB-KW"/>
</dbReference>
<comment type="function">
    <text evidence="11">Involved in the transmission of sensory signals from the chemoreceptors to the flagellar motors. CheA is autophosphorylated; it can transfer its phosphate group to either CheB or CheY.</text>
</comment>
<keyword evidence="4" id="KW-0145">Chemotaxis</keyword>
<dbReference type="InterPro" id="IPR004105">
    <property type="entry name" value="CheA-like_dim"/>
</dbReference>
<dbReference type="InterPro" id="IPR036097">
    <property type="entry name" value="HisK_dim/P_sf"/>
</dbReference>
<dbReference type="GO" id="GO:0000155">
    <property type="term" value="F:phosphorelay sensor kinase activity"/>
    <property type="evidence" value="ECO:0007669"/>
    <property type="project" value="InterPro"/>
</dbReference>
<dbReference type="PROSITE" id="PS50109">
    <property type="entry name" value="HIS_KIN"/>
    <property type="match status" value="1"/>
</dbReference>
<dbReference type="HOGENOM" id="CLU_000650_3_6_5"/>
<dbReference type="Pfam" id="PF01627">
    <property type="entry name" value="Hpt"/>
    <property type="match status" value="1"/>
</dbReference>
<feature type="modified residue" description="Phosphohistidine" evidence="12">
    <location>
        <position position="47"/>
    </location>
</feature>
<dbReference type="InterPro" id="IPR002545">
    <property type="entry name" value="CheW-lke_dom"/>
</dbReference>
<keyword evidence="7" id="KW-0547">Nucleotide-binding</keyword>
<dbReference type="PANTHER" id="PTHR43395:SF10">
    <property type="entry name" value="CHEMOTAXIS PROTEIN CHEA"/>
    <property type="match status" value="1"/>
</dbReference>
<dbReference type="CDD" id="cd00731">
    <property type="entry name" value="CheA_reg"/>
    <property type="match status" value="1"/>
</dbReference>
<feature type="domain" description="Histidine kinase" evidence="14">
    <location>
        <begin position="362"/>
        <end position="613"/>
    </location>
</feature>
<dbReference type="EC" id="2.7.13.3" evidence="2"/>
<feature type="region of interest" description="Disordered" evidence="13">
    <location>
        <begin position="287"/>
        <end position="320"/>
    </location>
</feature>
<proteinExistence type="predicted"/>
<dbReference type="SMART" id="SM01231">
    <property type="entry name" value="H-kinase_dim"/>
    <property type="match status" value="1"/>
</dbReference>
<comment type="catalytic activity">
    <reaction evidence="1">
        <text>ATP + protein L-histidine = ADP + protein N-phospho-L-histidine.</text>
        <dbReference type="EC" id="2.7.13.3"/>
    </reaction>
</comment>
<keyword evidence="5 12" id="KW-0597">Phosphoprotein</keyword>
<evidence type="ECO:0000256" key="12">
    <source>
        <dbReference type="PROSITE-ProRule" id="PRU00110"/>
    </source>
</evidence>
<evidence type="ECO:0000259" key="15">
    <source>
        <dbReference type="PROSITE" id="PS50851"/>
    </source>
</evidence>
<keyword evidence="9" id="KW-0067">ATP-binding</keyword>
<dbReference type="FunFam" id="3.30.565.10:FF:000016">
    <property type="entry name" value="Chemotaxis protein CheA, putative"/>
    <property type="match status" value="1"/>
</dbReference>
<evidence type="ECO:0000256" key="1">
    <source>
        <dbReference type="ARBA" id="ARBA00000085"/>
    </source>
</evidence>
<protein>
    <recommendedName>
        <fullName evidence="3">Chemotaxis protein CheA</fullName>
        <ecNumber evidence="2">2.7.13.3</ecNumber>
    </recommendedName>
</protein>
<dbReference type="InterPro" id="IPR003594">
    <property type="entry name" value="HATPase_dom"/>
</dbReference>
<dbReference type="Gene3D" id="1.10.287.560">
    <property type="entry name" value="Histidine kinase CheA-like, homodimeric domain"/>
    <property type="match status" value="1"/>
</dbReference>
<evidence type="ECO:0000256" key="6">
    <source>
        <dbReference type="ARBA" id="ARBA00022679"/>
    </source>
</evidence>
<evidence type="ECO:0000259" key="16">
    <source>
        <dbReference type="PROSITE" id="PS50894"/>
    </source>
</evidence>
<dbReference type="SUPFAM" id="SSF50341">
    <property type="entry name" value="CheW-like"/>
    <property type="match status" value="1"/>
</dbReference>
<dbReference type="SMART" id="SM00073">
    <property type="entry name" value="HPT"/>
    <property type="match status" value="1"/>
</dbReference>
<dbReference type="PROSITE" id="PS50894">
    <property type="entry name" value="HPT"/>
    <property type="match status" value="1"/>
</dbReference>
<dbReference type="SUPFAM" id="SSF55874">
    <property type="entry name" value="ATPase domain of HSP90 chaperone/DNA topoisomerase II/histidine kinase"/>
    <property type="match status" value="1"/>
</dbReference>
<evidence type="ECO:0000256" key="13">
    <source>
        <dbReference type="SAM" id="MobiDB-lite"/>
    </source>
</evidence>
<dbReference type="SMART" id="SM00387">
    <property type="entry name" value="HATPase_c"/>
    <property type="match status" value="1"/>
</dbReference>
<feature type="compositionally biased region" description="Low complexity" evidence="13">
    <location>
        <begin position="295"/>
        <end position="320"/>
    </location>
</feature>
<dbReference type="Pfam" id="PF01584">
    <property type="entry name" value="CheW"/>
    <property type="match status" value="1"/>
</dbReference>
<dbReference type="InterPro" id="IPR036061">
    <property type="entry name" value="CheW-like_dom_sf"/>
</dbReference>
<dbReference type="Pfam" id="PF02895">
    <property type="entry name" value="H-kinase_dim"/>
    <property type="match status" value="1"/>
</dbReference>
<dbReference type="Gene3D" id="2.30.30.40">
    <property type="entry name" value="SH3 Domains"/>
    <property type="match status" value="1"/>
</dbReference>
<keyword evidence="6" id="KW-0808">Transferase</keyword>
<dbReference type="SMART" id="SM00260">
    <property type="entry name" value="CheW"/>
    <property type="match status" value="1"/>
</dbReference>
<dbReference type="InterPro" id="IPR051315">
    <property type="entry name" value="Bact_Chemotaxis_CheA"/>
</dbReference>
<evidence type="ECO:0000313" key="18">
    <source>
        <dbReference type="Proteomes" id="UP000000321"/>
    </source>
</evidence>
<dbReference type="InterPro" id="IPR004358">
    <property type="entry name" value="Sig_transdc_His_kin-like_C"/>
</dbReference>
<evidence type="ECO:0000256" key="2">
    <source>
        <dbReference type="ARBA" id="ARBA00012438"/>
    </source>
</evidence>
<dbReference type="PROSITE" id="PS50851">
    <property type="entry name" value="CHEW"/>
    <property type="match status" value="1"/>
</dbReference>
<dbReference type="EMBL" id="AAPJ01000001">
    <property type="protein sequence ID" value="EAS51699.1"/>
    <property type="molecule type" value="Genomic_DNA"/>
</dbReference>
<gene>
    <name evidence="17" type="ORF">SI859A1_02515</name>
</gene>
<dbReference type="InterPro" id="IPR008207">
    <property type="entry name" value="Sig_transdc_His_kin_Hpt_dom"/>
</dbReference>
<evidence type="ECO:0000256" key="4">
    <source>
        <dbReference type="ARBA" id="ARBA00022500"/>
    </source>
</evidence>
<dbReference type="Proteomes" id="UP000000321">
    <property type="component" value="Unassembled WGS sequence"/>
</dbReference>
<dbReference type="Gene3D" id="3.30.565.10">
    <property type="entry name" value="Histidine kinase-like ATPase, C-terminal domain"/>
    <property type="match status" value="1"/>
</dbReference>
<evidence type="ECO:0000256" key="3">
    <source>
        <dbReference type="ARBA" id="ARBA00021495"/>
    </source>
</evidence>
<dbReference type="InterPro" id="IPR005467">
    <property type="entry name" value="His_kinase_dom"/>
</dbReference>
<evidence type="ECO:0000256" key="9">
    <source>
        <dbReference type="ARBA" id="ARBA00022840"/>
    </source>
</evidence>
<dbReference type="FunFam" id="2.30.30.40:FF:000048">
    <property type="entry name" value="Chemotaxis protein CheA, putative"/>
    <property type="match status" value="1"/>
</dbReference>
<reference evidence="17" key="1">
    <citation type="journal article" date="2008" name="Appl. Environ. Microbiol.">
        <title>Genomic insights into Mn(II) oxidation by the marine alphaproteobacterium Aurantimonas sp. strain SI85-9A1.</title>
        <authorList>
            <person name="Dick G.J."/>
            <person name="Podell S."/>
            <person name="Johnson H.A."/>
            <person name="Rivera-Espinoza Y."/>
            <person name="Bernier-Latmani R."/>
            <person name="McCarthy J.K."/>
            <person name="Torpey J.W."/>
            <person name="Clement B.G."/>
            <person name="Gaasterland T."/>
            <person name="Tebo B.M."/>
        </authorList>
    </citation>
    <scope>NUCLEOTIDE SEQUENCE [LARGE SCALE GENOMIC DNA]</scope>
    <source>
        <strain evidence="17">SI85-9A1</strain>
    </source>
</reference>
<dbReference type="CDD" id="cd16916">
    <property type="entry name" value="HATPase_CheA-like"/>
    <property type="match status" value="1"/>
</dbReference>
<organism evidence="17 18">
    <name type="scientific">Aurantimonas manganoxydans (strain ATCC BAA-1229 / DSM 21871 / SI85-9A1)</name>
    <dbReference type="NCBI Taxonomy" id="287752"/>
    <lineage>
        <taxon>Bacteria</taxon>
        <taxon>Pseudomonadati</taxon>
        <taxon>Pseudomonadota</taxon>
        <taxon>Alphaproteobacteria</taxon>
        <taxon>Hyphomicrobiales</taxon>
        <taxon>Aurantimonadaceae</taxon>
        <taxon>Aurantimonas</taxon>
    </lineage>
</organism>
<evidence type="ECO:0000256" key="10">
    <source>
        <dbReference type="ARBA" id="ARBA00023012"/>
    </source>
</evidence>
<evidence type="ECO:0000259" key="14">
    <source>
        <dbReference type="PROSITE" id="PS50109"/>
    </source>
</evidence>
<accession>Q1YLN2</accession>
<dbReference type="GO" id="GO:0005524">
    <property type="term" value="F:ATP binding"/>
    <property type="evidence" value="ECO:0007669"/>
    <property type="project" value="UniProtKB-KW"/>
</dbReference>
<dbReference type="BioCyc" id="AURANTIMONAS:SI859A1_02515-MONOMER"/>
<dbReference type="InterPro" id="IPR036641">
    <property type="entry name" value="HPT_dom_sf"/>
</dbReference>
<dbReference type="PRINTS" id="PR00344">
    <property type="entry name" value="BCTRLSENSOR"/>
</dbReference>
<dbReference type="PANTHER" id="PTHR43395">
    <property type="entry name" value="SENSOR HISTIDINE KINASE CHEA"/>
    <property type="match status" value="1"/>
</dbReference>
<evidence type="ECO:0000256" key="11">
    <source>
        <dbReference type="ARBA" id="ARBA00035100"/>
    </source>
</evidence>
<comment type="caution">
    <text evidence="17">The sequence shown here is derived from an EMBL/GenBank/DDBJ whole genome shotgun (WGS) entry which is preliminary data.</text>
</comment>